<reference evidence="7 8" key="1">
    <citation type="submission" date="2022-01" db="EMBL/GenBank/DDBJ databases">
        <title>Paraglaciecola sp. G1-23.</title>
        <authorList>
            <person name="Jin M.S."/>
            <person name="Han D.M."/>
            <person name="Kim H.M."/>
            <person name="Jeon C.O."/>
        </authorList>
    </citation>
    <scope>NUCLEOTIDE SEQUENCE [LARGE SCALE GENOMIC DNA]</scope>
    <source>
        <strain evidence="7 8">G1-23</strain>
    </source>
</reference>
<dbReference type="Pfam" id="PF00884">
    <property type="entry name" value="Sulfatase"/>
    <property type="match status" value="1"/>
</dbReference>
<sequence length="505" mass="55483">MNLLKKLNYSLIALSCVLPAVSMAAAQPNIVFIMADDVGLGDVSAFHRQYTDKPVVLETPAIDALAAQGMSFTDAHSPTALCAPTRYSVMSGNSTYRAYAKWGVWSTFAKTAVTKEDATIGRIGQQAGYTTGFVGKWHLGGTFLGKNGEIYKGAKGGPKSKNVDLTKWVAGNPAELGFDYDFTAPTGVQGPTYSLHENGQWYKFNKDSKLIYVDEHSAIDKSFVSDKGPGMGDSHWDSTKLNMMLANKAADFIKRSAKGDKPFLLNYWSPATHIPHTPPTEIDGEKILGSTPTQHLDMTKVLEIEVSRIVKALKESGEYENTLIIFTSDNGGLPEKTEIQAGHNSSAIYNGRKNSPLEGGHRVPFIAVWPGRIKAGSINDTMVNGTDIVATVAAVLDVKLNENQAKDSWNLLPTLTGKPYQGRELLMQQAGSQNQLMLREGDWKIIIQSNNKVTKKELVALYNLKDDPSEKRNLINEPKHKARAQVMFKKYWQIRDSGMRTAPIL</sequence>
<evidence type="ECO:0000256" key="1">
    <source>
        <dbReference type="ARBA" id="ARBA00008779"/>
    </source>
</evidence>
<keyword evidence="3" id="KW-0378">Hydrolase</keyword>
<dbReference type="PROSITE" id="PS00149">
    <property type="entry name" value="SULFATASE_2"/>
    <property type="match status" value="1"/>
</dbReference>
<proteinExistence type="inferred from homology"/>
<dbReference type="PANTHER" id="PTHR42693">
    <property type="entry name" value="ARYLSULFATASE FAMILY MEMBER"/>
    <property type="match status" value="1"/>
</dbReference>
<dbReference type="Gene3D" id="3.40.720.10">
    <property type="entry name" value="Alkaline Phosphatase, subunit A"/>
    <property type="match status" value="1"/>
</dbReference>
<name>A0ABS9DBS4_9ALTE</name>
<keyword evidence="2" id="KW-0479">Metal-binding</keyword>
<accession>A0ABS9DBS4</accession>
<evidence type="ECO:0000256" key="4">
    <source>
        <dbReference type="ARBA" id="ARBA00022837"/>
    </source>
</evidence>
<dbReference type="Gene3D" id="3.30.1120.10">
    <property type="match status" value="1"/>
</dbReference>
<dbReference type="RefSeq" id="WP_235313576.1">
    <property type="nucleotide sequence ID" value="NZ_JAKGAS010000008.1"/>
</dbReference>
<protein>
    <submittedName>
        <fullName evidence="7">Arylsulfatase</fullName>
    </submittedName>
</protein>
<evidence type="ECO:0000313" key="8">
    <source>
        <dbReference type="Proteomes" id="UP001521137"/>
    </source>
</evidence>
<evidence type="ECO:0000256" key="5">
    <source>
        <dbReference type="SAM" id="SignalP"/>
    </source>
</evidence>
<feature type="domain" description="Sulfatase N-terminal" evidence="6">
    <location>
        <begin position="28"/>
        <end position="397"/>
    </location>
</feature>
<dbReference type="CDD" id="cd16143">
    <property type="entry name" value="ARS_like"/>
    <property type="match status" value="1"/>
</dbReference>
<feature type="signal peptide" evidence="5">
    <location>
        <begin position="1"/>
        <end position="24"/>
    </location>
</feature>
<dbReference type="Proteomes" id="UP001521137">
    <property type="component" value="Unassembled WGS sequence"/>
</dbReference>
<keyword evidence="5" id="KW-0732">Signal</keyword>
<dbReference type="InterPro" id="IPR024607">
    <property type="entry name" value="Sulfatase_CS"/>
</dbReference>
<evidence type="ECO:0000256" key="2">
    <source>
        <dbReference type="ARBA" id="ARBA00022723"/>
    </source>
</evidence>
<organism evidence="7 8">
    <name type="scientific">Paraglaciecola algarum</name>
    <dbReference type="NCBI Taxonomy" id="3050085"/>
    <lineage>
        <taxon>Bacteria</taxon>
        <taxon>Pseudomonadati</taxon>
        <taxon>Pseudomonadota</taxon>
        <taxon>Gammaproteobacteria</taxon>
        <taxon>Alteromonadales</taxon>
        <taxon>Alteromonadaceae</taxon>
        <taxon>Paraglaciecola</taxon>
    </lineage>
</organism>
<dbReference type="InterPro" id="IPR017850">
    <property type="entry name" value="Alkaline_phosphatase_core_sf"/>
</dbReference>
<keyword evidence="8" id="KW-1185">Reference proteome</keyword>
<dbReference type="PANTHER" id="PTHR42693:SF53">
    <property type="entry name" value="ENDO-4-O-SULFATASE"/>
    <property type="match status" value="1"/>
</dbReference>
<dbReference type="InterPro" id="IPR000917">
    <property type="entry name" value="Sulfatase_N"/>
</dbReference>
<evidence type="ECO:0000259" key="6">
    <source>
        <dbReference type="Pfam" id="PF00884"/>
    </source>
</evidence>
<dbReference type="EMBL" id="JAKGAS010000008">
    <property type="protein sequence ID" value="MCF2949477.1"/>
    <property type="molecule type" value="Genomic_DNA"/>
</dbReference>
<evidence type="ECO:0000313" key="7">
    <source>
        <dbReference type="EMBL" id="MCF2949477.1"/>
    </source>
</evidence>
<evidence type="ECO:0000256" key="3">
    <source>
        <dbReference type="ARBA" id="ARBA00022801"/>
    </source>
</evidence>
<dbReference type="SUPFAM" id="SSF53649">
    <property type="entry name" value="Alkaline phosphatase-like"/>
    <property type="match status" value="1"/>
</dbReference>
<comment type="similarity">
    <text evidence="1">Belongs to the sulfatase family.</text>
</comment>
<keyword evidence="4" id="KW-0106">Calcium</keyword>
<dbReference type="InterPro" id="IPR050738">
    <property type="entry name" value="Sulfatase"/>
</dbReference>
<comment type="caution">
    <text evidence="7">The sequence shown here is derived from an EMBL/GenBank/DDBJ whole genome shotgun (WGS) entry which is preliminary data.</text>
</comment>
<gene>
    <name evidence="7" type="ORF">L0668_15260</name>
</gene>
<feature type="chain" id="PRO_5047449711" evidence="5">
    <location>
        <begin position="25"/>
        <end position="505"/>
    </location>
</feature>